<reference evidence="2 3" key="1">
    <citation type="submission" date="2022-11" db="EMBL/GenBank/DDBJ databases">
        <title>The characterization of three novel Bacteroidetes species and genomic analysis of their roles in tidal elemental geochemical cycles.</title>
        <authorList>
            <person name="Ma K."/>
        </authorList>
    </citation>
    <scope>NUCLEOTIDE SEQUENCE [LARGE SCALE GENOMIC DNA]</scope>
    <source>
        <strain evidence="2 3">M17</strain>
    </source>
</reference>
<comment type="caution">
    <text evidence="2">The sequence shown here is derived from an EMBL/GenBank/DDBJ whole genome shotgun (WGS) entry which is preliminary data.</text>
</comment>
<dbReference type="Pfam" id="PF18962">
    <property type="entry name" value="Por_Secre_tail"/>
    <property type="match status" value="1"/>
</dbReference>
<dbReference type="InterPro" id="IPR026444">
    <property type="entry name" value="Secre_tail"/>
</dbReference>
<dbReference type="Gene3D" id="2.60.40.10">
    <property type="entry name" value="Immunoglobulins"/>
    <property type="match status" value="1"/>
</dbReference>
<dbReference type="Gene3D" id="2.60.40.3440">
    <property type="match status" value="4"/>
</dbReference>
<dbReference type="Gene3D" id="2.60.40.2810">
    <property type="match status" value="4"/>
</dbReference>
<dbReference type="Proteomes" id="UP001209885">
    <property type="component" value="Unassembled WGS sequence"/>
</dbReference>
<feature type="domain" description="Secretion system C-terminal sorting" evidence="1">
    <location>
        <begin position="1221"/>
        <end position="1299"/>
    </location>
</feature>
<proteinExistence type="predicted"/>
<organism evidence="2 3">
    <name type="scientific">Mangrovivirga halotolerans</name>
    <dbReference type="NCBI Taxonomy" id="2993936"/>
    <lineage>
        <taxon>Bacteria</taxon>
        <taxon>Pseudomonadati</taxon>
        <taxon>Bacteroidota</taxon>
        <taxon>Cytophagia</taxon>
        <taxon>Cytophagales</taxon>
        <taxon>Mangrovivirgaceae</taxon>
        <taxon>Mangrovivirga</taxon>
    </lineage>
</organism>
<name>A0ABT3RQR8_9BACT</name>
<dbReference type="NCBIfam" id="TIGR04183">
    <property type="entry name" value="Por_Secre_tail"/>
    <property type="match status" value="1"/>
</dbReference>
<dbReference type="CDD" id="cd00146">
    <property type="entry name" value="PKD"/>
    <property type="match status" value="1"/>
</dbReference>
<dbReference type="RefSeq" id="WP_266056128.1">
    <property type="nucleotide sequence ID" value="NZ_JAPFQN010000004.1"/>
</dbReference>
<dbReference type="SUPFAM" id="SSF49299">
    <property type="entry name" value="PKD domain"/>
    <property type="match status" value="1"/>
</dbReference>
<gene>
    <name evidence="2" type="ORF">OO013_07605</name>
</gene>
<dbReference type="EMBL" id="JAPFQN010000004">
    <property type="protein sequence ID" value="MCX2743724.1"/>
    <property type="molecule type" value="Genomic_DNA"/>
</dbReference>
<dbReference type="Pfam" id="PF17963">
    <property type="entry name" value="Big_9"/>
    <property type="match status" value="8"/>
</dbReference>
<keyword evidence="3" id="KW-1185">Reference proteome</keyword>
<dbReference type="NCBIfam" id="NF012211">
    <property type="entry name" value="tand_rpt_95"/>
    <property type="match status" value="8"/>
</dbReference>
<dbReference type="InterPro" id="IPR013783">
    <property type="entry name" value="Ig-like_fold"/>
</dbReference>
<evidence type="ECO:0000313" key="3">
    <source>
        <dbReference type="Proteomes" id="UP001209885"/>
    </source>
</evidence>
<dbReference type="Pfam" id="PF22352">
    <property type="entry name" value="K319L-like_PKD"/>
    <property type="match status" value="1"/>
</dbReference>
<evidence type="ECO:0000313" key="2">
    <source>
        <dbReference type="EMBL" id="MCX2743724.1"/>
    </source>
</evidence>
<sequence length="1301" mass="139975">MKPIILSPKTKDDIKISVSDQKYNFKTSIFILLLSLFISMPALTQVKVEKEKLEQSSTPKINPENERLLNEFNQKGETLVLPSEAKQIDQSKSDERVLLNDKYESILINKDHLQQRKSFELDDILNFSNSVQAHPKSENKTELERDKILISPPEGSNKNRISGEVLDMVIKDSPNNGPVQIKKSDLILKRDQPVQLLNQNYPSKKDDQMTVMETDMENYAPVATPDVYTTPENTELIIAAPGHLANDSDLNGDELIWISYTVPENGAISNASVDGGFSYTPNPGFSGIDNIEVAISDNNGGISFGLISILVIPDQNRNPVAVPDVFTTPENTALEITPPGHLSNDLEPDGDELTWLSYTVPENGTMSNTTSEGGFTYTPNPGFSGIESLEIAISDGNGGISFGLISILVIPEQNRTPIAVPDVYTTPENTPLIVSAPGHTNNDIDLDGDEIEWLSYTVPENGVISNPSPDGTFTYTPNPGFTGLESIEVAISDGNGGISFGLLQIQVISDQNRNPVAVPDTYTTPENTALIVSAPGHLGNDSDPDGDEIEWITYTVPENGFISNVNSDGTFTYTPNPGFTGIEEITVSISDGEGGIAFGLIMITVTPSGGTDPVAVADVFTTPENTALVVSPPGHLDNDFDPNGDPITWLSYSVPENGSITNTTSDGGFTYTPNPGFSGIETFEYAISDGNGGIGFGLISILVIPDQNREPIAIPDVFTTPENTPLIVSAPGHLGNDFDRDGDEIEWISYTVPENGTMSNTSSDGTFTYTPNPGFSGIESLEVAITDGNGGIAFTTLTILVIPDQNREPVAVPDVYTTPEGIPLIVSAPGHTNNDIDLDGDEIEWLSYTVPENGVISNPSPDGTFTYTPNPGFSGIESIEIAISDGNGGISFGLISILVIPDQNRTPIAVPDVYTTPENTELIVTAPGHLANDFDLDGDEIEWISYTVPENGSMSNTSADGGFTYTPNPDFKGIESLTIAITDGNGGIGFGQLIISVIPNNPPIADAGEDQEVIEQQTVNLDGSGSSDPEGDPITYSWMFASPDTSPAKPAGSTASLSGANTSTPSFIADVPGTYSVQLIVNDGFKDSDPDYVTITAILITEALNDLEDDIQLLTSSQVLNNGQENGLLKKIDQALKLLDKDKYEEALAVLYDLRTQVMDLYEKDNVLTEAQATALIASIDEIIAVIESKYSISSYQASSISSVMGISGNDLTDKNDRINIYPNPVKTTAEIVYRLEKESNVTIEMFNMTGQKVQVIKDGFSPAGNHQITLKPETIQSGIYHIFFTTDNGIQEMRKVMIIR</sequence>
<evidence type="ECO:0000259" key="1">
    <source>
        <dbReference type="Pfam" id="PF18962"/>
    </source>
</evidence>
<accession>A0ABT3RQR8</accession>
<dbReference type="InterPro" id="IPR035986">
    <property type="entry name" value="PKD_dom_sf"/>
</dbReference>
<protein>
    <submittedName>
        <fullName evidence="2">Ig-like domain-containing protein</fullName>
    </submittedName>
</protein>